<protein>
    <submittedName>
        <fullName evidence="1">Uncharacterized protein</fullName>
    </submittedName>
</protein>
<sequence>MLRRLLKASIVVLLIVGLLLCTSSALALSIGVAPGKMEFSLHPGDTEVQTLHVINQETQKSEFQVYAEGGNEEWFKITPDEFALNAQEAKGVEIAVAPPLMITPGDHDLSICVVSVLPGSDLCIGAGVKVPTHVQITEFPVMAIQ</sequence>
<evidence type="ECO:0000313" key="1">
    <source>
        <dbReference type="EMBL" id="GAI74505.1"/>
    </source>
</evidence>
<dbReference type="AlphaFoldDB" id="X1SGI6"/>
<accession>X1SGI6</accession>
<name>X1SGI6_9ZZZZ</name>
<proteinExistence type="predicted"/>
<comment type="caution">
    <text evidence="1">The sequence shown here is derived from an EMBL/GenBank/DDBJ whole genome shotgun (WGS) entry which is preliminary data.</text>
</comment>
<gene>
    <name evidence="1" type="ORF">S12H4_22279</name>
</gene>
<organism evidence="1">
    <name type="scientific">marine sediment metagenome</name>
    <dbReference type="NCBI Taxonomy" id="412755"/>
    <lineage>
        <taxon>unclassified sequences</taxon>
        <taxon>metagenomes</taxon>
        <taxon>ecological metagenomes</taxon>
    </lineage>
</organism>
<dbReference type="EMBL" id="BARW01011588">
    <property type="protein sequence ID" value="GAI74505.1"/>
    <property type="molecule type" value="Genomic_DNA"/>
</dbReference>
<feature type="non-terminal residue" evidence="1">
    <location>
        <position position="145"/>
    </location>
</feature>
<reference evidence="1" key="1">
    <citation type="journal article" date="2014" name="Front. Microbiol.">
        <title>High frequency of phylogenetically diverse reductive dehalogenase-homologous genes in deep subseafloor sedimentary metagenomes.</title>
        <authorList>
            <person name="Kawai M."/>
            <person name="Futagami T."/>
            <person name="Toyoda A."/>
            <person name="Takaki Y."/>
            <person name="Nishi S."/>
            <person name="Hori S."/>
            <person name="Arai W."/>
            <person name="Tsubouchi T."/>
            <person name="Morono Y."/>
            <person name="Uchiyama I."/>
            <person name="Ito T."/>
            <person name="Fujiyama A."/>
            <person name="Inagaki F."/>
            <person name="Takami H."/>
        </authorList>
    </citation>
    <scope>NUCLEOTIDE SEQUENCE</scope>
    <source>
        <strain evidence="1">Expedition CK06-06</strain>
    </source>
</reference>